<evidence type="ECO:0000313" key="2">
    <source>
        <dbReference type="Proteomes" id="UP000828390"/>
    </source>
</evidence>
<reference evidence="1" key="1">
    <citation type="journal article" date="2019" name="bioRxiv">
        <title>The Genome of the Zebra Mussel, Dreissena polymorpha: A Resource for Invasive Species Research.</title>
        <authorList>
            <person name="McCartney M.A."/>
            <person name="Auch B."/>
            <person name="Kono T."/>
            <person name="Mallez S."/>
            <person name="Zhang Y."/>
            <person name="Obille A."/>
            <person name="Becker A."/>
            <person name="Abrahante J.E."/>
            <person name="Garbe J."/>
            <person name="Badalamenti J.P."/>
            <person name="Herman A."/>
            <person name="Mangelson H."/>
            <person name="Liachko I."/>
            <person name="Sullivan S."/>
            <person name="Sone E.D."/>
            <person name="Koren S."/>
            <person name="Silverstein K.A.T."/>
            <person name="Beckman K.B."/>
            <person name="Gohl D.M."/>
        </authorList>
    </citation>
    <scope>NUCLEOTIDE SEQUENCE</scope>
    <source>
        <strain evidence="1">Duluth1</strain>
        <tissue evidence="1">Whole animal</tissue>
    </source>
</reference>
<sequence length="245" mass="27629">MSSPHVSEVSSQISLSSPYVSEVSSQISLPSPHLSEVSSQISLSSPHVSEVSSQISLSSPHVSEVSSQISMSSPHVSEMSQIRLSSPHRCHWLKLFYFRRDHGPVSTMFRNLPEAEASFVPGHHVFHVPRYVSSKACARIRDLPYPMCDLEQMVPEGGVSKLDDNQRIKVEHTLERALAVADGHVLTLRRLREEHTRRLSRGKALHHDDWWVVGFTVEDLFSHDCAYVQGNITAVRCLHTNYRIF</sequence>
<proteinExistence type="predicted"/>
<accession>A0A9D4HNB4</accession>
<dbReference type="Proteomes" id="UP000828390">
    <property type="component" value="Unassembled WGS sequence"/>
</dbReference>
<dbReference type="AlphaFoldDB" id="A0A9D4HNB4"/>
<evidence type="ECO:0000313" key="1">
    <source>
        <dbReference type="EMBL" id="KAH3723658.1"/>
    </source>
</evidence>
<dbReference type="EMBL" id="JAIWYP010000012">
    <property type="protein sequence ID" value="KAH3723658.1"/>
    <property type="molecule type" value="Genomic_DNA"/>
</dbReference>
<gene>
    <name evidence="1" type="ORF">DPMN_049452</name>
</gene>
<organism evidence="1 2">
    <name type="scientific">Dreissena polymorpha</name>
    <name type="common">Zebra mussel</name>
    <name type="synonym">Mytilus polymorpha</name>
    <dbReference type="NCBI Taxonomy" id="45954"/>
    <lineage>
        <taxon>Eukaryota</taxon>
        <taxon>Metazoa</taxon>
        <taxon>Spiralia</taxon>
        <taxon>Lophotrochozoa</taxon>
        <taxon>Mollusca</taxon>
        <taxon>Bivalvia</taxon>
        <taxon>Autobranchia</taxon>
        <taxon>Heteroconchia</taxon>
        <taxon>Euheterodonta</taxon>
        <taxon>Imparidentia</taxon>
        <taxon>Neoheterodontei</taxon>
        <taxon>Myida</taxon>
        <taxon>Dreissenoidea</taxon>
        <taxon>Dreissenidae</taxon>
        <taxon>Dreissena</taxon>
    </lineage>
</organism>
<name>A0A9D4HNB4_DREPO</name>
<protein>
    <submittedName>
        <fullName evidence="1">Uncharacterized protein</fullName>
    </submittedName>
</protein>
<keyword evidence="2" id="KW-1185">Reference proteome</keyword>
<reference evidence="1" key="2">
    <citation type="submission" date="2020-11" db="EMBL/GenBank/DDBJ databases">
        <authorList>
            <person name="McCartney M.A."/>
            <person name="Auch B."/>
            <person name="Kono T."/>
            <person name="Mallez S."/>
            <person name="Becker A."/>
            <person name="Gohl D.M."/>
            <person name="Silverstein K.A.T."/>
            <person name="Koren S."/>
            <person name="Bechman K.B."/>
            <person name="Herman A."/>
            <person name="Abrahante J.E."/>
            <person name="Garbe J."/>
        </authorList>
    </citation>
    <scope>NUCLEOTIDE SEQUENCE</scope>
    <source>
        <strain evidence="1">Duluth1</strain>
        <tissue evidence="1">Whole animal</tissue>
    </source>
</reference>
<comment type="caution">
    <text evidence="1">The sequence shown here is derived from an EMBL/GenBank/DDBJ whole genome shotgun (WGS) entry which is preliminary data.</text>
</comment>